<protein>
    <recommendedName>
        <fullName evidence="1">Protein CR006 P-loop domain-containing protein</fullName>
    </recommendedName>
</protein>
<evidence type="ECO:0000259" key="1">
    <source>
        <dbReference type="Pfam" id="PF13166"/>
    </source>
</evidence>
<name>A0A4Y4F391_9GAMM</name>
<dbReference type="OrthoDB" id="9795565at2"/>
<evidence type="ECO:0000313" key="2">
    <source>
        <dbReference type="EMBL" id="GED22314.1"/>
    </source>
</evidence>
<keyword evidence="3" id="KW-1185">Reference proteome</keyword>
<evidence type="ECO:0000313" key="3">
    <source>
        <dbReference type="Proteomes" id="UP000319812"/>
    </source>
</evidence>
<dbReference type="InterPro" id="IPR026866">
    <property type="entry name" value="CR006_AAA"/>
</dbReference>
<dbReference type="Proteomes" id="UP000319812">
    <property type="component" value="Unassembled WGS sequence"/>
</dbReference>
<reference evidence="2 3" key="1">
    <citation type="submission" date="2019-06" db="EMBL/GenBank/DDBJ databases">
        <title>Whole genome shotgun sequence of Halomonas halmophila NBRC 15537.</title>
        <authorList>
            <person name="Hosoyama A."/>
            <person name="Uohara A."/>
            <person name="Ohji S."/>
            <person name="Ichikawa N."/>
        </authorList>
    </citation>
    <scope>NUCLEOTIDE SEQUENCE [LARGE SCALE GENOMIC DNA]</scope>
    <source>
        <strain evidence="2 3">NBRC 15537</strain>
    </source>
</reference>
<accession>A0A4Y4F391</accession>
<comment type="caution">
    <text evidence="2">The sequence shown here is derived from an EMBL/GenBank/DDBJ whole genome shotgun (WGS) entry which is preliminary data.</text>
</comment>
<proteinExistence type="predicted"/>
<dbReference type="EMBL" id="BJOC01000018">
    <property type="protein sequence ID" value="GED22314.1"/>
    <property type="molecule type" value="Genomic_DNA"/>
</dbReference>
<feature type="domain" description="Protein CR006 P-loop" evidence="1">
    <location>
        <begin position="11"/>
        <end position="142"/>
    </location>
</feature>
<organism evidence="2 3">
    <name type="scientific">Halomonas halmophila</name>
    <dbReference type="NCBI Taxonomy" id="252"/>
    <lineage>
        <taxon>Bacteria</taxon>
        <taxon>Pseudomonadati</taxon>
        <taxon>Pseudomonadota</taxon>
        <taxon>Gammaproteobacteria</taxon>
        <taxon>Oceanospirillales</taxon>
        <taxon>Halomonadaceae</taxon>
        <taxon>Halomonas</taxon>
    </lineage>
</organism>
<sequence length="150" mass="17187">MLKGIERIRNFGVFDDYSRPPDVEDFSELNLVYGWNYAGKTTLSRILRSIETQAVHPDYSAARFEISTDQSTTITETSVSTTSEKVRVFNSDFVKDNLSWDGRAFEPILLLGQQSIEAQKEIAKNESLLQRMREGYRLKSAAIKRQNDDI</sequence>
<gene>
    <name evidence="2" type="ORF">HHA01_12910</name>
</gene>
<dbReference type="AlphaFoldDB" id="A0A4Y4F391"/>
<dbReference type="Pfam" id="PF13166">
    <property type="entry name" value="AAA_13"/>
    <property type="match status" value="1"/>
</dbReference>